<keyword evidence="3" id="KW-1185">Reference proteome</keyword>
<evidence type="ECO:0000313" key="3">
    <source>
        <dbReference type="Proteomes" id="UP000837857"/>
    </source>
</evidence>
<sequence length="113" mass="12615">MMSLDPTFPNRRDSKCATRGRVTRSTGLMLMAAAPRKLGLAAEPNASSLSYCSLDACAMRLRVSAIENGPYSARIERVFNRPERAARSSATERSEDRAKSEYKNRRGNERETD</sequence>
<proteinExistence type="predicted"/>
<feature type="region of interest" description="Disordered" evidence="1">
    <location>
        <begin position="79"/>
        <end position="113"/>
    </location>
</feature>
<gene>
    <name evidence="2" type="ORF">IPOD504_LOCUS13587</name>
</gene>
<evidence type="ECO:0000313" key="2">
    <source>
        <dbReference type="EMBL" id="CAH2066798.1"/>
    </source>
</evidence>
<dbReference type="EMBL" id="OW152816">
    <property type="protein sequence ID" value="CAH2066798.1"/>
    <property type="molecule type" value="Genomic_DNA"/>
</dbReference>
<dbReference type="Proteomes" id="UP000837857">
    <property type="component" value="Chromosome 4"/>
</dbReference>
<evidence type="ECO:0000256" key="1">
    <source>
        <dbReference type="SAM" id="MobiDB-lite"/>
    </source>
</evidence>
<protein>
    <submittedName>
        <fullName evidence="2">Uncharacterized protein</fullName>
    </submittedName>
</protein>
<feature type="non-terminal residue" evidence="2">
    <location>
        <position position="113"/>
    </location>
</feature>
<reference evidence="2" key="1">
    <citation type="submission" date="2022-03" db="EMBL/GenBank/DDBJ databases">
        <authorList>
            <person name="Martin H S."/>
        </authorList>
    </citation>
    <scope>NUCLEOTIDE SEQUENCE</scope>
</reference>
<accession>A0ABN8ITF3</accession>
<organism evidence="2 3">
    <name type="scientific">Iphiclides podalirius</name>
    <name type="common">scarce swallowtail</name>
    <dbReference type="NCBI Taxonomy" id="110791"/>
    <lineage>
        <taxon>Eukaryota</taxon>
        <taxon>Metazoa</taxon>
        <taxon>Ecdysozoa</taxon>
        <taxon>Arthropoda</taxon>
        <taxon>Hexapoda</taxon>
        <taxon>Insecta</taxon>
        <taxon>Pterygota</taxon>
        <taxon>Neoptera</taxon>
        <taxon>Endopterygota</taxon>
        <taxon>Lepidoptera</taxon>
        <taxon>Glossata</taxon>
        <taxon>Ditrysia</taxon>
        <taxon>Papilionoidea</taxon>
        <taxon>Papilionidae</taxon>
        <taxon>Papilioninae</taxon>
        <taxon>Iphiclides</taxon>
    </lineage>
</organism>
<name>A0ABN8ITF3_9NEOP</name>